<dbReference type="InterPro" id="IPR018062">
    <property type="entry name" value="HTH_AraC-typ_CS"/>
</dbReference>
<dbReference type="Pfam" id="PF17853">
    <property type="entry name" value="GGDEF_2"/>
    <property type="match status" value="1"/>
</dbReference>
<evidence type="ECO:0000256" key="4">
    <source>
        <dbReference type="SAM" id="Phobius"/>
    </source>
</evidence>
<evidence type="ECO:0000313" key="6">
    <source>
        <dbReference type="EMBL" id="NHN30000.1"/>
    </source>
</evidence>
<feature type="transmembrane region" description="Helical" evidence="4">
    <location>
        <begin position="311"/>
        <end position="330"/>
    </location>
</feature>
<dbReference type="Proteomes" id="UP001165962">
    <property type="component" value="Unassembled WGS sequence"/>
</dbReference>
<dbReference type="PANTHER" id="PTHR43280:SF28">
    <property type="entry name" value="HTH-TYPE TRANSCRIPTIONAL ACTIVATOR RHAS"/>
    <property type="match status" value="1"/>
</dbReference>
<dbReference type="InterPro" id="IPR018060">
    <property type="entry name" value="HTH_AraC"/>
</dbReference>
<proteinExistence type="predicted"/>
<comment type="caution">
    <text evidence="6">The sequence shown here is derived from an EMBL/GenBank/DDBJ whole genome shotgun (WGS) entry which is preliminary data.</text>
</comment>
<evidence type="ECO:0000256" key="1">
    <source>
        <dbReference type="ARBA" id="ARBA00023015"/>
    </source>
</evidence>
<dbReference type="PROSITE" id="PS01124">
    <property type="entry name" value="HTH_ARAC_FAMILY_2"/>
    <property type="match status" value="1"/>
</dbReference>
<dbReference type="InterPro" id="IPR041522">
    <property type="entry name" value="CdaR_GGDEF"/>
</dbReference>
<feature type="domain" description="HTH araC/xylS-type" evidence="5">
    <location>
        <begin position="681"/>
        <end position="778"/>
    </location>
</feature>
<keyword evidence="4" id="KW-1133">Transmembrane helix</keyword>
<keyword evidence="2" id="KW-0238">DNA-binding</keyword>
<protein>
    <submittedName>
        <fullName evidence="6">AraC family transcriptional regulator</fullName>
    </submittedName>
</protein>
<dbReference type="RefSeq" id="WP_166148635.1">
    <property type="nucleotide sequence ID" value="NZ_JAAOIW010000003.1"/>
</dbReference>
<keyword evidence="4" id="KW-0812">Transmembrane</keyword>
<organism evidence="6 7">
    <name type="scientific">Paenibacillus agricola</name>
    <dbReference type="NCBI Taxonomy" id="2716264"/>
    <lineage>
        <taxon>Bacteria</taxon>
        <taxon>Bacillati</taxon>
        <taxon>Bacillota</taxon>
        <taxon>Bacilli</taxon>
        <taxon>Bacillales</taxon>
        <taxon>Paenibacillaceae</taxon>
        <taxon>Paenibacillus</taxon>
    </lineage>
</organism>
<dbReference type="InterPro" id="IPR009057">
    <property type="entry name" value="Homeodomain-like_sf"/>
</dbReference>
<dbReference type="PANTHER" id="PTHR43280">
    <property type="entry name" value="ARAC-FAMILY TRANSCRIPTIONAL REGULATOR"/>
    <property type="match status" value="1"/>
</dbReference>
<keyword evidence="4" id="KW-0472">Membrane</keyword>
<keyword evidence="3" id="KW-0804">Transcription</keyword>
<keyword evidence="7" id="KW-1185">Reference proteome</keyword>
<evidence type="ECO:0000256" key="2">
    <source>
        <dbReference type="ARBA" id="ARBA00023125"/>
    </source>
</evidence>
<feature type="transmembrane region" description="Helical" evidence="4">
    <location>
        <begin position="21"/>
        <end position="48"/>
    </location>
</feature>
<evidence type="ECO:0000313" key="7">
    <source>
        <dbReference type="Proteomes" id="UP001165962"/>
    </source>
</evidence>
<dbReference type="EMBL" id="JAAOIW010000003">
    <property type="protein sequence ID" value="NHN30000.1"/>
    <property type="molecule type" value="Genomic_DNA"/>
</dbReference>
<dbReference type="Gene3D" id="1.10.10.60">
    <property type="entry name" value="Homeodomain-like"/>
    <property type="match status" value="2"/>
</dbReference>
<dbReference type="Pfam" id="PF12833">
    <property type="entry name" value="HTH_18"/>
    <property type="match status" value="1"/>
</dbReference>
<gene>
    <name evidence="6" type="ORF">G9U52_09155</name>
</gene>
<evidence type="ECO:0000256" key="3">
    <source>
        <dbReference type="ARBA" id="ARBA00023163"/>
    </source>
</evidence>
<evidence type="ECO:0000259" key="5">
    <source>
        <dbReference type="PROSITE" id="PS01124"/>
    </source>
</evidence>
<accession>A0ABX0J8B2</accession>
<dbReference type="PROSITE" id="PS00041">
    <property type="entry name" value="HTH_ARAC_FAMILY_1"/>
    <property type="match status" value="1"/>
</dbReference>
<reference evidence="6" key="1">
    <citation type="submission" date="2020-03" db="EMBL/GenBank/DDBJ databases">
        <title>Draft sequencing of Paenibacilllus sp. S3N08.</title>
        <authorList>
            <person name="Kim D.-U."/>
        </authorList>
    </citation>
    <scope>NUCLEOTIDE SEQUENCE</scope>
    <source>
        <strain evidence="6">S3N08</strain>
    </source>
</reference>
<dbReference type="Gene3D" id="3.30.450.20">
    <property type="entry name" value="PAS domain"/>
    <property type="match status" value="1"/>
</dbReference>
<name>A0ABX0J8B2_9BACL</name>
<dbReference type="SMART" id="SM00342">
    <property type="entry name" value="HTH_ARAC"/>
    <property type="match status" value="1"/>
</dbReference>
<sequence length="781" mass="90348">MNRHLKHWIGMAPKYKYNSRFFRKSLVMMLLVASIPGLIIGVSIYWLASNNLEEELQRLHQNQIKQRAENIDDQLAYLELTFSHWAFDSKFDEKLKGMDIAYNFEQIQDLYRTLLVMEGTHPLLERVDLYLDKPKAVAINKEQYAYITDPLKRQPYESLLRQERSVFWTNAYPTLQAKAAEAPPKLSLVNKIPGGSSEPFGAIVATINQENLIKMLKTLTPYNEGETILLTKDGNWKLSSNEAGAFSEIDTALQQEYSKHNAGSESFLFEYKQMTYSVSYGQFSRLGTTWVYISAAPLTSITAPVLLLSKWILFISLSGLLLSLLMSWFVSHRMYSPIERLVRLLSGDKGNGQGDEFDLFEKQWNHLSKESESMRSELKEQMPILREGFFLQLVQGNFYAFQENDLRERMKHHGWKTDNQQFVAFMFQLTGFSNLQGRFTLGDEDLVTFTAANIIEELTATQYEQAQIINFHHFSVGLLLSFPLDHPMRFVDEDISEYCQQVTETINHILKMQVTVSISKWTHQVKQIPHLFEEARQALVYRDLLDDNQIIKTELLAKSSISMESSFPFTLEKEIVHAIRNGLENEAVELIGQFMKELSESGSTELAVQQGMLQLLGSIRYAVLQSGMNPVHLFGGVNLFEQLAQIKEPEEMLKWFQHKLVAVFVEELISRQDFHMKQMVEKVIVHLRENYMTMLSLDSSAELFGTSPYTLSRAFKHIAGINFIDYLTDIRIDNAKRLLRETEIRINEVAEKVGYQHTYFNRIFKKYEGITPSQFRELNRS</sequence>
<keyword evidence="1" id="KW-0805">Transcription regulation</keyword>
<dbReference type="SUPFAM" id="SSF46689">
    <property type="entry name" value="Homeodomain-like"/>
    <property type="match status" value="2"/>
</dbReference>